<proteinExistence type="predicted"/>
<comment type="caution">
    <text evidence="1">The sequence shown here is derived from an EMBL/GenBank/DDBJ whole genome shotgun (WGS) entry which is preliminary data.</text>
</comment>
<accession>A0ABS1VM14</accession>
<dbReference type="Proteomes" id="UP000598996">
    <property type="component" value="Unassembled WGS sequence"/>
</dbReference>
<dbReference type="RefSeq" id="WP_202992039.1">
    <property type="nucleotide sequence ID" value="NZ_JAENHO010000004.1"/>
</dbReference>
<organism evidence="1 2">
    <name type="scientific">Paractinoplanes lichenicola</name>
    <dbReference type="NCBI Taxonomy" id="2802976"/>
    <lineage>
        <taxon>Bacteria</taxon>
        <taxon>Bacillati</taxon>
        <taxon>Actinomycetota</taxon>
        <taxon>Actinomycetes</taxon>
        <taxon>Micromonosporales</taxon>
        <taxon>Micromonosporaceae</taxon>
        <taxon>Paractinoplanes</taxon>
    </lineage>
</organism>
<name>A0ABS1VM14_9ACTN</name>
<evidence type="ECO:0000313" key="2">
    <source>
        <dbReference type="Proteomes" id="UP000598996"/>
    </source>
</evidence>
<dbReference type="EMBL" id="JAENHO010000004">
    <property type="protein sequence ID" value="MBL7255531.1"/>
    <property type="molecule type" value="Genomic_DNA"/>
</dbReference>
<reference evidence="1 2" key="1">
    <citation type="submission" date="2021-01" db="EMBL/GenBank/DDBJ databases">
        <title>Actinoplanes sp. nov. LDG1-01 isolated from lichen.</title>
        <authorList>
            <person name="Saeng-In P."/>
            <person name="Phongsopitanun W."/>
            <person name="Kanchanasin P."/>
            <person name="Yuki M."/>
            <person name="Kudo T."/>
            <person name="Ohkuma M."/>
            <person name="Tanasupawat S."/>
        </authorList>
    </citation>
    <scope>NUCLEOTIDE SEQUENCE [LARGE SCALE GENOMIC DNA]</scope>
    <source>
        <strain evidence="1 2">LDG1-01</strain>
    </source>
</reference>
<protein>
    <submittedName>
        <fullName evidence="1">Uncharacterized protein</fullName>
    </submittedName>
</protein>
<evidence type="ECO:0000313" key="1">
    <source>
        <dbReference type="EMBL" id="MBL7255531.1"/>
    </source>
</evidence>
<sequence>MPRFLLHNRHAAADCGVVFAAFRGFPSPLRHTGALASCRAGGHEIWWQATAADAAGALDQLPHYVAATTTATRIEPVDTP</sequence>
<gene>
    <name evidence="1" type="ORF">JKJ07_14595</name>
</gene>
<keyword evidence="2" id="KW-1185">Reference proteome</keyword>